<feature type="compositionally biased region" description="Acidic residues" evidence="1">
    <location>
        <begin position="33"/>
        <end position="45"/>
    </location>
</feature>
<evidence type="ECO:0000256" key="1">
    <source>
        <dbReference type="SAM" id="MobiDB-lite"/>
    </source>
</evidence>
<feature type="compositionally biased region" description="Basic and acidic residues" evidence="1">
    <location>
        <begin position="93"/>
        <end position="103"/>
    </location>
</feature>
<gene>
    <name evidence="2" type="ordered locus">Bathy12g02280</name>
</gene>
<dbReference type="RefSeq" id="XP_007509671.1">
    <property type="nucleotide sequence ID" value="XM_007509609.1"/>
</dbReference>
<name>K8EL62_9CHLO</name>
<dbReference type="EMBL" id="FO082267">
    <property type="protein sequence ID" value="CCO18786.1"/>
    <property type="molecule type" value="Genomic_DNA"/>
</dbReference>
<feature type="compositionally biased region" description="Low complexity" evidence="1">
    <location>
        <begin position="153"/>
        <end position="164"/>
    </location>
</feature>
<dbReference type="GeneID" id="19012409"/>
<dbReference type="AlphaFoldDB" id="K8EL62"/>
<protein>
    <submittedName>
        <fullName evidence="2">Uncharacterized protein</fullName>
    </submittedName>
</protein>
<dbReference type="KEGG" id="bpg:Bathy12g02280"/>
<sequence>MDLDDNEGGGGESSEEETASLLAWMSAKKEAMLEEEEEEEKEEDDSVPRQLPPKLSPMRKRGEVLTPPSRLLGEETRYSSSEEEEEELTFTTKMEDDANKIDEEYFASEKTTNKNTSGVSAEATTKTVNKRLDGMTLNREEEEKYMRRNPRRGVVSSSGVAASSPWEEEYGKPMILPEAKPIGSYPMTDLEKRTLELRADPAAKDDLERAIHLAMERATIPINGSVGKTVVSKEVGKEEEEEEEEEDLKRAAAHSRKLALQNRDFRSVENVAEIRESAMRVKTWFRALGVELNENVLVSARDDDENETDTFARALTKAATDGSLLKEIVESESKVRIPSSVFAASSSITEGVLKHLRTVPGVKPRFLWCQDEIETGVDVEATVGLFDDIRTCGRWR</sequence>
<keyword evidence="3" id="KW-1185">Reference proteome</keyword>
<proteinExistence type="predicted"/>
<evidence type="ECO:0000313" key="3">
    <source>
        <dbReference type="Proteomes" id="UP000198341"/>
    </source>
</evidence>
<dbReference type="Proteomes" id="UP000198341">
    <property type="component" value="Chromosome 12"/>
</dbReference>
<organism evidence="2 3">
    <name type="scientific">Bathycoccus prasinos</name>
    <dbReference type="NCBI Taxonomy" id="41875"/>
    <lineage>
        <taxon>Eukaryota</taxon>
        <taxon>Viridiplantae</taxon>
        <taxon>Chlorophyta</taxon>
        <taxon>Mamiellophyceae</taxon>
        <taxon>Mamiellales</taxon>
        <taxon>Bathycoccaceae</taxon>
        <taxon>Bathycoccus</taxon>
    </lineage>
</organism>
<feature type="compositionally biased region" description="Polar residues" evidence="1">
    <location>
        <begin position="109"/>
        <end position="127"/>
    </location>
</feature>
<reference evidence="2 3" key="1">
    <citation type="submission" date="2011-10" db="EMBL/GenBank/DDBJ databases">
        <authorList>
            <person name="Genoscope - CEA"/>
        </authorList>
    </citation>
    <scope>NUCLEOTIDE SEQUENCE [LARGE SCALE GENOMIC DNA]</scope>
    <source>
        <strain evidence="2 3">RCC 1105</strain>
    </source>
</reference>
<feature type="region of interest" description="Disordered" evidence="1">
    <location>
        <begin position="1"/>
        <end position="165"/>
    </location>
</feature>
<evidence type="ECO:0000313" key="2">
    <source>
        <dbReference type="EMBL" id="CCO18786.1"/>
    </source>
</evidence>
<feature type="compositionally biased region" description="Acidic residues" evidence="1">
    <location>
        <begin position="1"/>
        <end position="18"/>
    </location>
</feature>
<feature type="compositionally biased region" description="Basic and acidic residues" evidence="1">
    <location>
        <begin position="130"/>
        <end position="146"/>
    </location>
</feature>
<accession>K8EL62</accession>